<dbReference type="InterPro" id="IPR012337">
    <property type="entry name" value="RNaseH-like_sf"/>
</dbReference>
<accession>A0ABU6X974</accession>
<dbReference type="InterPro" id="IPR044730">
    <property type="entry name" value="RNase_H-like_dom_plant"/>
</dbReference>
<dbReference type="PANTHER" id="PTHR47723">
    <property type="entry name" value="OS05G0353850 PROTEIN"/>
    <property type="match status" value="1"/>
</dbReference>
<name>A0ABU6X974_9FABA</name>
<dbReference type="SUPFAM" id="SSF53098">
    <property type="entry name" value="Ribonuclease H-like"/>
    <property type="match status" value="1"/>
</dbReference>
<keyword evidence="1" id="KW-0472">Membrane</keyword>
<dbReference type="EMBL" id="JASCZI010211563">
    <property type="protein sequence ID" value="MED6194452.1"/>
    <property type="molecule type" value="Genomic_DNA"/>
</dbReference>
<evidence type="ECO:0000256" key="1">
    <source>
        <dbReference type="SAM" id="Phobius"/>
    </source>
</evidence>
<dbReference type="Gene3D" id="3.30.420.10">
    <property type="entry name" value="Ribonuclease H-like superfamily/Ribonuclease H"/>
    <property type="match status" value="1"/>
</dbReference>
<organism evidence="3 4">
    <name type="scientific">Stylosanthes scabra</name>
    <dbReference type="NCBI Taxonomy" id="79078"/>
    <lineage>
        <taxon>Eukaryota</taxon>
        <taxon>Viridiplantae</taxon>
        <taxon>Streptophyta</taxon>
        <taxon>Embryophyta</taxon>
        <taxon>Tracheophyta</taxon>
        <taxon>Spermatophyta</taxon>
        <taxon>Magnoliopsida</taxon>
        <taxon>eudicotyledons</taxon>
        <taxon>Gunneridae</taxon>
        <taxon>Pentapetalae</taxon>
        <taxon>rosids</taxon>
        <taxon>fabids</taxon>
        <taxon>Fabales</taxon>
        <taxon>Fabaceae</taxon>
        <taxon>Papilionoideae</taxon>
        <taxon>50 kb inversion clade</taxon>
        <taxon>dalbergioids sensu lato</taxon>
        <taxon>Dalbergieae</taxon>
        <taxon>Pterocarpus clade</taxon>
        <taxon>Stylosanthes</taxon>
    </lineage>
</organism>
<dbReference type="InterPro" id="IPR053151">
    <property type="entry name" value="RNase_H-like"/>
</dbReference>
<sequence length="333" mass="37722">MLPTRLDPTYAGPRLDPLDRTTRVFIRPGKSTRASTGPVSQIRASTRPVSAAAPLHVTANSSLPCQSEIATCHSSVLPNSAPILLFYTIVVSLCFLYGSFASLFRWYFHLGIFAILRGRFVATSPAVSPFFVGRSSPHLRFWQFRLHHCFSIYGSFAISLGVPFSLKSFQQHLLAVNSAFHLNNSVFNNPDEWSSYKVKSLCCAFIKDLQVLNKLQLCLLPASIIREWIPPSSNRIKVNYDASINSNYQRADFRCILRDDLGNWIKGCNGLISMSSVLRAELFAIWRGLLLVWECGFKDVIRETDCLDSFLTTRMMDLSRVMPTEIFFQRFLR</sequence>
<dbReference type="CDD" id="cd06222">
    <property type="entry name" value="RNase_H_like"/>
    <property type="match status" value="1"/>
</dbReference>
<evidence type="ECO:0000259" key="2">
    <source>
        <dbReference type="Pfam" id="PF13456"/>
    </source>
</evidence>
<evidence type="ECO:0000313" key="4">
    <source>
        <dbReference type="Proteomes" id="UP001341840"/>
    </source>
</evidence>
<comment type="caution">
    <text evidence="3">The sequence shown here is derived from an EMBL/GenBank/DDBJ whole genome shotgun (WGS) entry which is preliminary data.</text>
</comment>
<dbReference type="InterPro" id="IPR002156">
    <property type="entry name" value="RNaseH_domain"/>
</dbReference>
<keyword evidence="1" id="KW-1133">Transmembrane helix</keyword>
<feature type="domain" description="RNase H type-1" evidence="2">
    <location>
        <begin position="239"/>
        <end position="307"/>
    </location>
</feature>
<dbReference type="PANTHER" id="PTHR47723:SF19">
    <property type="entry name" value="POLYNUCLEOTIDYL TRANSFERASE, RIBONUCLEASE H-LIKE SUPERFAMILY PROTEIN"/>
    <property type="match status" value="1"/>
</dbReference>
<protein>
    <recommendedName>
        <fullName evidence="2">RNase H type-1 domain-containing protein</fullName>
    </recommendedName>
</protein>
<dbReference type="Pfam" id="PF13456">
    <property type="entry name" value="RVT_3"/>
    <property type="match status" value="1"/>
</dbReference>
<gene>
    <name evidence="3" type="ORF">PIB30_028750</name>
</gene>
<evidence type="ECO:0000313" key="3">
    <source>
        <dbReference type="EMBL" id="MED6194452.1"/>
    </source>
</evidence>
<keyword evidence="4" id="KW-1185">Reference proteome</keyword>
<feature type="transmembrane region" description="Helical" evidence="1">
    <location>
        <begin position="83"/>
        <end position="100"/>
    </location>
</feature>
<keyword evidence="1" id="KW-0812">Transmembrane</keyword>
<proteinExistence type="predicted"/>
<dbReference type="InterPro" id="IPR036397">
    <property type="entry name" value="RNaseH_sf"/>
</dbReference>
<dbReference type="Proteomes" id="UP001341840">
    <property type="component" value="Unassembled WGS sequence"/>
</dbReference>
<reference evidence="3 4" key="1">
    <citation type="journal article" date="2023" name="Plants (Basel)">
        <title>Bridging the Gap: Combining Genomics and Transcriptomics Approaches to Understand Stylosanthes scabra, an Orphan Legume from the Brazilian Caatinga.</title>
        <authorList>
            <person name="Ferreira-Neto J.R.C."/>
            <person name="da Silva M.D."/>
            <person name="Binneck E."/>
            <person name="de Melo N.F."/>
            <person name="da Silva R.H."/>
            <person name="de Melo A.L.T.M."/>
            <person name="Pandolfi V."/>
            <person name="Bustamante F.O."/>
            <person name="Brasileiro-Vidal A.C."/>
            <person name="Benko-Iseppon A.M."/>
        </authorList>
    </citation>
    <scope>NUCLEOTIDE SEQUENCE [LARGE SCALE GENOMIC DNA]</scope>
    <source>
        <tissue evidence="3">Leaves</tissue>
    </source>
</reference>